<dbReference type="STRING" id="64702.SAMN05443377_10594"/>
<dbReference type="Gene3D" id="1.20.1250.20">
    <property type="entry name" value="MFS general substrate transporter like domains"/>
    <property type="match status" value="2"/>
</dbReference>
<feature type="transmembrane region" description="Helical" evidence="1">
    <location>
        <begin position="159"/>
        <end position="177"/>
    </location>
</feature>
<dbReference type="Proteomes" id="UP000198815">
    <property type="component" value="Unassembled WGS sequence"/>
</dbReference>
<dbReference type="InterPro" id="IPR036259">
    <property type="entry name" value="MFS_trans_sf"/>
</dbReference>
<feature type="transmembrane region" description="Helical" evidence="1">
    <location>
        <begin position="411"/>
        <end position="434"/>
    </location>
</feature>
<evidence type="ECO:0000313" key="3">
    <source>
        <dbReference type="Proteomes" id="UP000198815"/>
    </source>
</evidence>
<dbReference type="OrthoDB" id="181905at2"/>
<keyword evidence="1" id="KW-0812">Transmembrane</keyword>
<accession>A0A1H9R2M7</accession>
<dbReference type="EMBL" id="FOGZ01000005">
    <property type="protein sequence ID" value="SER66950.1"/>
    <property type="molecule type" value="Genomic_DNA"/>
</dbReference>
<feature type="transmembrane region" description="Helical" evidence="1">
    <location>
        <begin position="329"/>
        <end position="352"/>
    </location>
</feature>
<gene>
    <name evidence="2" type="ORF">SAMN05443377_10594</name>
</gene>
<feature type="transmembrane region" description="Helical" evidence="1">
    <location>
        <begin position="273"/>
        <end position="295"/>
    </location>
</feature>
<dbReference type="AlphaFoldDB" id="A0A1H9R2M7"/>
<dbReference type="RefSeq" id="WP_091968301.1">
    <property type="nucleotide sequence ID" value="NZ_FOGZ01000005.1"/>
</dbReference>
<sequence>MDLVHTSVPARIQALSVVIAGFGQSIIITTVTTFILVYLLEYVHLSVAAMAVVTSIITAAKVFDALSDPIMGTIVDRTRSRWGKMRPYILFSALPVAGLTTALFAVPQAPQTTQLVYFGICFFAWGIAYTACDVPYWGVIGSAFSDPAQRNKAISQVRAAGSISLGVATLGMPWFAALLSDGPTTTAHGWTLAVAVSSFAGMGLYLLAFVNTRERTRPDGTAALTFRILVTNFVHNTPLLLVLLGSTIGFGRSIIQAGGAVFAVVAYGSEKSFTAIGAAVIVGMVVAALATPLLLRHMTSKDLMIRSSLAAALLYLVMFLAGFQNFALLLAFVALSGVALGIFMVIQVTLIADAVDDMERRTGIRNDGISFSTLTFTGKLMNALSVMVFGALVVVSGYHSGAQITRHMQNVLFASITLVPAASCLLSVVPFCFYRLSTPVASGNGSSATA</sequence>
<feature type="transmembrane region" description="Helical" evidence="1">
    <location>
        <begin position="307"/>
        <end position="323"/>
    </location>
</feature>
<keyword evidence="3" id="KW-1185">Reference proteome</keyword>
<feature type="transmembrane region" description="Helical" evidence="1">
    <location>
        <begin position="115"/>
        <end position="138"/>
    </location>
</feature>
<dbReference type="GO" id="GO:0005886">
    <property type="term" value="C:plasma membrane"/>
    <property type="evidence" value="ECO:0007669"/>
    <property type="project" value="TreeGrafter"/>
</dbReference>
<dbReference type="GO" id="GO:0006814">
    <property type="term" value="P:sodium ion transport"/>
    <property type="evidence" value="ECO:0007669"/>
    <property type="project" value="InterPro"/>
</dbReference>
<feature type="transmembrane region" description="Helical" evidence="1">
    <location>
        <begin position="239"/>
        <end position="267"/>
    </location>
</feature>
<evidence type="ECO:0000313" key="2">
    <source>
        <dbReference type="EMBL" id="SER66950.1"/>
    </source>
</evidence>
<dbReference type="Pfam" id="PF13347">
    <property type="entry name" value="MFS_2"/>
    <property type="match status" value="1"/>
</dbReference>
<keyword evidence="1" id="KW-0472">Membrane</keyword>
<reference evidence="2 3" key="1">
    <citation type="submission" date="2016-10" db="EMBL/GenBank/DDBJ databases">
        <authorList>
            <person name="de Groot N.N."/>
        </authorList>
    </citation>
    <scope>NUCLEOTIDE SEQUENCE [LARGE SCALE GENOMIC DNA]</scope>
    <source>
        <strain evidence="2 3">DSM 16859</strain>
    </source>
</reference>
<name>A0A1H9R2M7_9ACTN</name>
<feature type="transmembrane region" description="Helical" evidence="1">
    <location>
        <begin position="12"/>
        <end position="39"/>
    </location>
</feature>
<dbReference type="GO" id="GO:0008643">
    <property type="term" value="P:carbohydrate transport"/>
    <property type="evidence" value="ECO:0007669"/>
    <property type="project" value="InterPro"/>
</dbReference>
<dbReference type="GO" id="GO:0015293">
    <property type="term" value="F:symporter activity"/>
    <property type="evidence" value="ECO:0007669"/>
    <property type="project" value="InterPro"/>
</dbReference>
<dbReference type="InterPro" id="IPR039672">
    <property type="entry name" value="MFS_2"/>
</dbReference>
<feature type="transmembrane region" description="Helical" evidence="1">
    <location>
        <begin position="45"/>
        <end position="67"/>
    </location>
</feature>
<feature type="transmembrane region" description="Helical" evidence="1">
    <location>
        <begin position="88"/>
        <end position="109"/>
    </location>
</feature>
<dbReference type="InterPro" id="IPR001927">
    <property type="entry name" value="Na/Gal_symport"/>
</dbReference>
<protein>
    <submittedName>
        <fullName evidence="2">Sugar (Glycoside-Pentoside-Hexuronide) transporter</fullName>
    </submittedName>
</protein>
<feature type="transmembrane region" description="Helical" evidence="1">
    <location>
        <begin position="380"/>
        <end position="399"/>
    </location>
</feature>
<dbReference type="NCBIfam" id="TIGR00792">
    <property type="entry name" value="gph"/>
    <property type="match status" value="1"/>
</dbReference>
<dbReference type="PANTHER" id="PTHR11328">
    <property type="entry name" value="MAJOR FACILITATOR SUPERFAMILY DOMAIN-CONTAINING PROTEIN"/>
    <property type="match status" value="1"/>
</dbReference>
<keyword evidence="1" id="KW-1133">Transmembrane helix</keyword>
<dbReference type="SUPFAM" id="SSF103473">
    <property type="entry name" value="MFS general substrate transporter"/>
    <property type="match status" value="1"/>
</dbReference>
<feature type="transmembrane region" description="Helical" evidence="1">
    <location>
        <begin position="189"/>
        <end position="210"/>
    </location>
</feature>
<proteinExistence type="predicted"/>
<evidence type="ECO:0000256" key="1">
    <source>
        <dbReference type="SAM" id="Phobius"/>
    </source>
</evidence>
<organism evidence="2 3">
    <name type="scientific">Propionibacterium cyclohexanicum</name>
    <dbReference type="NCBI Taxonomy" id="64702"/>
    <lineage>
        <taxon>Bacteria</taxon>
        <taxon>Bacillati</taxon>
        <taxon>Actinomycetota</taxon>
        <taxon>Actinomycetes</taxon>
        <taxon>Propionibacteriales</taxon>
        <taxon>Propionibacteriaceae</taxon>
        <taxon>Propionibacterium</taxon>
    </lineage>
</organism>
<dbReference type="PANTHER" id="PTHR11328:SF24">
    <property type="entry name" value="MAJOR FACILITATOR SUPERFAMILY (MFS) PROFILE DOMAIN-CONTAINING PROTEIN"/>
    <property type="match status" value="1"/>
</dbReference>